<evidence type="ECO:0000313" key="1">
    <source>
        <dbReference type="EMBL" id="MPC94710.1"/>
    </source>
</evidence>
<organism evidence="1 2">
    <name type="scientific">Portunus trituberculatus</name>
    <name type="common">Swimming crab</name>
    <name type="synonym">Neptunus trituberculatus</name>
    <dbReference type="NCBI Taxonomy" id="210409"/>
    <lineage>
        <taxon>Eukaryota</taxon>
        <taxon>Metazoa</taxon>
        <taxon>Ecdysozoa</taxon>
        <taxon>Arthropoda</taxon>
        <taxon>Crustacea</taxon>
        <taxon>Multicrustacea</taxon>
        <taxon>Malacostraca</taxon>
        <taxon>Eumalacostraca</taxon>
        <taxon>Eucarida</taxon>
        <taxon>Decapoda</taxon>
        <taxon>Pleocyemata</taxon>
        <taxon>Brachyura</taxon>
        <taxon>Eubrachyura</taxon>
        <taxon>Portunoidea</taxon>
        <taxon>Portunidae</taxon>
        <taxon>Portuninae</taxon>
        <taxon>Portunus</taxon>
    </lineage>
</organism>
<comment type="caution">
    <text evidence="1">The sequence shown here is derived from an EMBL/GenBank/DDBJ whole genome shotgun (WGS) entry which is preliminary data.</text>
</comment>
<protein>
    <submittedName>
        <fullName evidence="1">Uncharacterized protein</fullName>
    </submittedName>
</protein>
<dbReference type="EMBL" id="VSRR010099619">
    <property type="protein sequence ID" value="MPC94710.1"/>
    <property type="molecule type" value="Genomic_DNA"/>
</dbReference>
<gene>
    <name evidence="1" type="ORF">E2C01_089889</name>
</gene>
<sequence length="54" mass="5836">MVRRLAGLARRLVGLGGPTRRAERNSGARGRAAVCSGSPISLIYEPARSVYRPR</sequence>
<name>A0A5B7JD90_PORTR</name>
<keyword evidence="2" id="KW-1185">Reference proteome</keyword>
<evidence type="ECO:0000313" key="2">
    <source>
        <dbReference type="Proteomes" id="UP000324222"/>
    </source>
</evidence>
<reference evidence="1 2" key="1">
    <citation type="submission" date="2019-05" db="EMBL/GenBank/DDBJ databases">
        <title>Another draft genome of Portunus trituberculatus and its Hox gene families provides insights of decapod evolution.</title>
        <authorList>
            <person name="Jeong J.-H."/>
            <person name="Song I."/>
            <person name="Kim S."/>
            <person name="Choi T."/>
            <person name="Kim D."/>
            <person name="Ryu S."/>
            <person name="Kim W."/>
        </authorList>
    </citation>
    <scope>NUCLEOTIDE SEQUENCE [LARGE SCALE GENOMIC DNA]</scope>
    <source>
        <tissue evidence="1">Muscle</tissue>
    </source>
</reference>
<proteinExistence type="predicted"/>
<dbReference type="Proteomes" id="UP000324222">
    <property type="component" value="Unassembled WGS sequence"/>
</dbReference>
<accession>A0A5B7JD90</accession>
<dbReference type="AlphaFoldDB" id="A0A5B7JD90"/>